<name>A0ACC4CVS0_POPAL</name>
<proteinExistence type="predicted"/>
<protein>
    <submittedName>
        <fullName evidence="1">Uncharacterized protein</fullName>
    </submittedName>
</protein>
<evidence type="ECO:0000313" key="2">
    <source>
        <dbReference type="Proteomes" id="UP000309997"/>
    </source>
</evidence>
<comment type="caution">
    <text evidence="1">The sequence shown here is derived from an EMBL/GenBank/DDBJ whole genome shotgun (WGS) entry which is preliminary data.</text>
</comment>
<reference evidence="1 2" key="1">
    <citation type="journal article" date="2024" name="Plant Biotechnol. J.">
        <title>Genome and CRISPR/Cas9 system of a widespread forest tree (Populus alba) in the world.</title>
        <authorList>
            <person name="Liu Y.J."/>
            <person name="Jiang P.F."/>
            <person name="Han X.M."/>
            <person name="Li X.Y."/>
            <person name="Wang H.M."/>
            <person name="Wang Y.J."/>
            <person name="Wang X.X."/>
            <person name="Zeng Q.Y."/>
        </authorList>
    </citation>
    <scope>NUCLEOTIDE SEQUENCE [LARGE SCALE GENOMIC DNA]</scope>
    <source>
        <strain evidence="2">cv. PAL-ZL1</strain>
    </source>
</reference>
<organism evidence="1 2">
    <name type="scientific">Populus alba</name>
    <name type="common">White poplar</name>
    <dbReference type="NCBI Taxonomy" id="43335"/>
    <lineage>
        <taxon>Eukaryota</taxon>
        <taxon>Viridiplantae</taxon>
        <taxon>Streptophyta</taxon>
        <taxon>Embryophyta</taxon>
        <taxon>Tracheophyta</taxon>
        <taxon>Spermatophyta</taxon>
        <taxon>Magnoliopsida</taxon>
        <taxon>eudicotyledons</taxon>
        <taxon>Gunneridae</taxon>
        <taxon>Pentapetalae</taxon>
        <taxon>rosids</taxon>
        <taxon>fabids</taxon>
        <taxon>Malpighiales</taxon>
        <taxon>Salicaceae</taxon>
        <taxon>Saliceae</taxon>
        <taxon>Populus</taxon>
    </lineage>
</organism>
<dbReference type="EMBL" id="RCHU02000002">
    <property type="protein sequence ID" value="KAL3605021.1"/>
    <property type="molecule type" value="Genomic_DNA"/>
</dbReference>
<evidence type="ECO:0000313" key="1">
    <source>
        <dbReference type="EMBL" id="KAL3605021.1"/>
    </source>
</evidence>
<keyword evidence="2" id="KW-1185">Reference proteome</keyword>
<gene>
    <name evidence="1" type="ORF">D5086_005880</name>
</gene>
<sequence length="235" mass="26516">MESRQHGSDVLPGQSTGRTRVPDQKVPMYRSDRWIVLKLFSRVSGCCFPWSSIESRRNGDDVLLASPPARPEYRITRSLTIDLTVGSQSNVFHEFPLNFIHGVWNRYDTKTTSGQAIPPPRQECRIKRSISLDPNVGSRSNFFHEFPEAVSYGVAWNRDDTRTTSCRASPPAEPEYRIKRSLSIDPTVGSRLNFFHEFPEAVGHGVGGIGTAQRRCPVRPTQQQDQRIGSKGPYL</sequence>
<accession>A0ACC4CVS0</accession>
<dbReference type="Proteomes" id="UP000309997">
    <property type="component" value="Unassembled WGS sequence"/>
</dbReference>